<dbReference type="NCBIfam" id="TIGR00121">
    <property type="entry name" value="birA_ligase"/>
    <property type="match status" value="1"/>
</dbReference>
<dbReference type="OrthoDB" id="9807064at2"/>
<dbReference type="AlphaFoldDB" id="A0A506Y5G5"/>
<sequence length="272" mass="28289">MDLPRSDRVAGRLIVRESSPSTNAELVAMAARDVDRELPDATVLVTLDQTAGRGRLDRVWTAPPGTSLAVSVLLRTADPVGRPVGPERLSWLPIAAGVAMTETIAELLPHATVSLKWPNDVLIGEKKVCGILTELVPAAGAVVIGSGVNLTMDAGQLPVPTATSLVLEGAPSASGRADGELADRVLADYLERLRSQVTALLTAHGDADHSGLRALARELCGTLGGGVRVELPGGDARHGTARDLDELGRLIVATEHGDLVVAAGDVIHLRHG</sequence>
<keyword evidence="6" id="KW-1185">Reference proteome</keyword>
<keyword evidence="2" id="KW-0092">Biotin</keyword>
<dbReference type="InterPro" id="IPR004143">
    <property type="entry name" value="BPL_LPL_catalytic"/>
</dbReference>
<dbReference type="GO" id="GO:0004077">
    <property type="term" value="F:biotin--[biotin carboxyl-carrier protein] ligase activity"/>
    <property type="evidence" value="ECO:0007669"/>
    <property type="project" value="UniProtKB-EC"/>
</dbReference>
<evidence type="ECO:0000256" key="1">
    <source>
        <dbReference type="ARBA" id="ARBA00022598"/>
    </source>
</evidence>
<gene>
    <name evidence="5" type="ORF">FJ657_00600</name>
</gene>
<dbReference type="GO" id="GO:0005737">
    <property type="term" value="C:cytoplasm"/>
    <property type="evidence" value="ECO:0007669"/>
    <property type="project" value="TreeGrafter"/>
</dbReference>
<proteinExistence type="predicted"/>
<dbReference type="Proteomes" id="UP000316252">
    <property type="component" value="Unassembled WGS sequence"/>
</dbReference>
<organism evidence="5 6">
    <name type="scientific">Schumannella soli</name>
    <dbReference type="NCBI Taxonomy" id="2590779"/>
    <lineage>
        <taxon>Bacteria</taxon>
        <taxon>Bacillati</taxon>
        <taxon>Actinomycetota</taxon>
        <taxon>Actinomycetes</taxon>
        <taxon>Micrococcales</taxon>
        <taxon>Microbacteriaceae</taxon>
        <taxon>Schumannella</taxon>
    </lineage>
</organism>
<protein>
    <recommendedName>
        <fullName evidence="3">biotin--[biotin carboxyl-carrier protein] ligase</fullName>
        <ecNumber evidence="3">6.3.4.15</ecNumber>
    </recommendedName>
</protein>
<dbReference type="CDD" id="cd16442">
    <property type="entry name" value="BPL"/>
    <property type="match status" value="1"/>
</dbReference>
<dbReference type="PROSITE" id="PS51733">
    <property type="entry name" value="BPL_LPL_CATALYTIC"/>
    <property type="match status" value="1"/>
</dbReference>
<dbReference type="Pfam" id="PF02237">
    <property type="entry name" value="BPL_C"/>
    <property type="match status" value="1"/>
</dbReference>
<keyword evidence="1 5" id="KW-0436">Ligase</keyword>
<dbReference type="InterPro" id="IPR003142">
    <property type="entry name" value="BPL_C"/>
</dbReference>
<evidence type="ECO:0000256" key="3">
    <source>
        <dbReference type="ARBA" id="ARBA00024227"/>
    </source>
</evidence>
<dbReference type="InterPro" id="IPR004408">
    <property type="entry name" value="Biotin_CoA_COase_ligase"/>
</dbReference>
<feature type="domain" description="BPL/LPL catalytic" evidence="4">
    <location>
        <begin position="7"/>
        <end position="198"/>
    </location>
</feature>
<evidence type="ECO:0000259" key="4">
    <source>
        <dbReference type="PROSITE" id="PS51733"/>
    </source>
</evidence>
<dbReference type="SUPFAM" id="SSF55681">
    <property type="entry name" value="Class II aaRS and biotin synthetases"/>
    <property type="match status" value="1"/>
</dbReference>
<name>A0A506Y5G5_9MICO</name>
<dbReference type="EMBL" id="VHQG01000001">
    <property type="protein sequence ID" value="TPW77242.1"/>
    <property type="molecule type" value="Genomic_DNA"/>
</dbReference>
<dbReference type="EC" id="6.3.4.15" evidence="3"/>
<evidence type="ECO:0000313" key="6">
    <source>
        <dbReference type="Proteomes" id="UP000316252"/>
    </source>
</evidence>
<accession>A0A506Y5G5</accession>
<dbReference type="InterPro" id="IPR045864">
    <property type="entry name" value="aa-tRNA-synth_II/BPL/LPL"/>
</dbReference>
<dbReference type="PANTHER" id="PTHR12835">
    <property type="entry name" value="BIOTIN PROTEIN LIGASE"/>
    <property type="match status" value="1"/>
</dbReference>
<dbReference type="Pfam" id="PF03099">
    <property type="entry name" value="BPL_LplA_LipB"/>
    <property type="match status" value="1"/>
</dbReference>
<dbReference type="PANTHER" id="PTHR12835:SF5">
    <property type="entry name" value="BIOTIN--PROTEIN LIGASE"/>
    <property type="match status" value="1"/>
</dbReference>
<evidence type="ECO:0000256" key="2">
    <source>
        <dbReference type="ARBA" id="ARBA00023267"/>
    </source>
</evidence>
<dbReference type="Gene3D" id="3.30.930.10">
    <property type="entry name" value="Bira Bifunctional Protein, Domain 2"/>
    <property type="match status" value="1"/>
</dbReference>
<evidence type="ECO:0000313" key="5">
    <source>
        <dbReference type="EMBL" id="TPW77242.1"/>
    </source>
</evidence>
<dbReference type="Gene3D" id="2.30.30.100">
    <property type="match status" value="1"/>
</dbReference>
<comment type="caution">
    <text evidence="5">The sequence shown here is derived from an EMBL/GenBank/DDBJ whole genome shotgun (WGS) entry which is preliminary data.</text>
</comment>
<dbReference type="RefSeq" id="WP_141161770.1">
    <property type="nucleotide sequence ID" value="NZ_VHQG01000001.1"/>
</dbReference>
<reference evidence="5 6" key="1">
    <citation type="submission" date="2019-06" db="EMBL/GenBank/DDBJ databases">
        <authorList>
            <person name="Li F."/>
        </authorList>
    </citation>
    <scope>NUCLEOTIDE SEQUENCE [LARGE SCALE GENOMIC DNA]</scope>
    <source>
        <strain evidence="5 6">10F1D-1</strain>
    </source>
</reference>